<name>A0ABQ9Z429_9CRUS</name>
<organism evidence="1 2">
    <name type="scientific">Daphnia magna</name>
    <dbReference type="NCBI Taxonomy" id="35525"/>
    <lineage>
        <taxon>Eukaryota</taxon>
        <taxon>Metazoa</taxon>
        <taxon>Ecdysozoa</taxon>
        <taxon>Arthropoda</taxon>
        <taxon>Crustacea</taxon>
        <taxon>Branchiopoda</taxon>
        <taxon>Diplostraca</taxon>
        <taxon>Cladocera</taxon>
        <taxon>Anomopoda</taxon>
        <taxon>Daphniidae</taxon>
        <taxon>Daphnia</taxon>
    </lineage>
</organism>
<evidence type="ECO:0000313" key="1">
    <source>
        <dbReference type="EMBL" id="KAK4007638.1"/>
    </source>
</evidence>
<keyword evidence="2" id="KW-1185">Reference proteome</keyword>
<proteinExistence type="predicted"/>
<protein>
    <submittedName>
        <fullName evidence="1">Uncharacterized protein</fullName>
    </submittedName>
</protein>
<comment type="caution">
    <text evidence="1">The sequence shown here is derived from an EMBL/GenBank/DDBJ whole genome shotgun (WGS) entry which is preliminary data.</text>
</comment>
<reference evidence="1 2" key="1">
    <citation type="journal article" date="2023" name="Nucleic Acids Res.">
        <title>The hologenome of Daphnia magna reveals possible DNA methylation and microbiome-mediated evolution of the host genome.</title>
        <authorList>
            <person name="Chaturvedi A."/>
            <person name="Li X."/>
            <person name="Dhandapani V."/>
            <person name="Marshall H."/>
            <person name="Kissane S."/>
            <person name="Cuenca-Cambronero M."/>
            <person name="Asole G."/>
            <person name="Calvet F."/>
            <person name="Ruiz-Romero M."/>
            <person name="Marangio P."/>
            <person name="Guigo R."/>
            <person name="Rago D."/>
            <person name="Mirbahai L."/>
            <person name="Eastwood N."/>
            <person name="Colbourne J.K."/>
            <person name="Zhou J."/>
            <person name="Mallon E."/>
            <person name="Orsini L."/>
        </authorList>
    </citation>
    <scope>NUCLEOTIDE SEQUENCE [LARGE SCALE GENOMIC DNA]</scope>
    <source>
        <strain evidence="1">LRV0_1</strain>
    </source>
</reference>
<dbReference type="EMBL" id="JAOYFB010000002">
    <property type="protein sequence ID" value="KAK4007638.1"/>
    <property type="molecule type" value="Genomic_DNA"/>
</dbReference>
<evidence type="ECO:0000313" key="2">
    <source>
        <dbReference type="Proteomes" id="UP001234178"/>
    </source>
</evidence>
<sequence>MHLFSLRILSDIPGRRAAVNDVARCSRDGDGVEAVAGGAGRRTKRTAKREILDPSHIVQRCAVVLVAAQQKTPSPPHPQAFLLRLLLHHDEDANHTILPLWLMSHYKGCNNGKVKLTNRLGYCYTKNGLVIKLLHGVALLGVELKTPAKFQ</sequence>
<accession>A0ABQ9Z429</accession>
<dbReference type="Proteomes" id="UP001234178">
    <property type="component" value="Unassembled WGS sequence"/>
</dbReference>
<gene>
    <name evidence="1" type="ORF">OUZ56_012792</name>
</gene>